<keyword evidence="2" id="KW-1185">Reference proteome</keyword>
<dbReference type="AlphaFoldDB" id="U2TWB1"/>
<evidence type="ECO:0000313" key="2">
    <source>
        <dbReference type="Proteomes" id="UP000016638"/>
    </source>
</evidence>
<dbReference type="EMBL" id="AWEZ01000013">
    <property type="protein sequence ID" value="ERL10313.1"/>
    <property type="molecule type" value="Genomic_DNA"/>
</dbReference>
<reference evidence="1 2" key="1">
    <citation type="submission" date="2013-08" db="EMBL/GenBank/DDBJ databases">
        <authorList>
            <person name="Durkin A.S."/>
            <person name="Haft D.R."/>
            <person name="McCorrison J."/>
            <person name="Torralba M."/>
            <person name="Gillis M."/>
            <person name="Haft D.H."/>
            <person name="Methe B."/>
            <person name="Sutton G."/>
            <person name="Nelson K.E."/>
        </authorList>
    </citation>
    <scope>NUCLEOTIDE SEQUENCE [LARGE SCALE GENOMIC DNA]</scope>
    <source>
        <strain evidence="1 2">F0195</strain>
    </source>
</reference>
<dbReference type="RefSeq" id="WP_021725191.1">
    <property type="nucleotide sequence ID" value="NZ_AWEZ01000013.1"/>
</dbReference>
<dbReference type="Pfam" id="PF00702">
    <property type="entry name" value="Hydrolase"/>
    <property type="match status" value="1"/>
</dbReference>
<accession>U2TWB1</accession>
<dbReference type="eggNOG" id="COG1011">
    <property type="taxonomic scope" value="Bacteria"/>
</dbReference>
<dbReference type="GO" id="GO:0016787">
    <property type="term" value="F:hydrolase activity"/>
    <property type="evidence" value="ECO:0007669"/>
    <property type="project" value="UniProtKB-KW"/>
</dbReference>
<dbReference type="Proteomes" id="UP000016638">
    <property type="component" value="Unassembled WGS sequence"/>
</dbReference>
<protein>
    <submittedName>
        <fullName evidence="1">Haloacid dehalogenase-like hydrolase</fullName>
    </submittedName>
</protein>
<name>U2TWB1_9ACTN</name>
<evidence type="ECO:0000313" key="1">
    <source>
        <dbReference type="EMBL" id="ERL10313.1"/>
    </source>
</evidence>
<sequence>MIKAVLFDLDDTLLDINLATFVARYALGQARILARATRTPLPIASWALARAYLSIDSQTRRDGLMNAQLFERVLSERLDTDVSVPELQDALAFYDRRCVPRMREGLVSARPRKGGQAVLDAAQSLGLTVALATNPCFTPMVDKVRISWADLDPTQFARISHLGNSSRTKPSAQYYQEFVTHLGLTPQECLMVGNDASRDFPRPACGLATAYVGHGFTRKGVYAGHLRELAQRLPEVVDRLDAEATPTDPSI</sequence>
<dbReference type="InterPro" id="IPR036412">
    <property type="entry name" value="HAD-like_sf"/>
</dbReference>
<dbReference type="STRING" id="1125712.HMPREF1316_2450"/>
<organism evidence="1 2">
    <name type="scientific">Olsenella profusa F0195</name>
    <dbReference type="NCBI Taxonomy" id="1125712"/>
    <lineage>
        <taxon>Bacteria</taxon>
        <taxon>Bacillati</taxon>
        <taxon>Actinomycetota</taxon>
        <taxon>Coriobacteriia</taxon>
        <taxon>Coriobacteriales</taxon>
        <taxon>Atopobiaceae</taxon>
        <taxon>Olsenella</taxon>
    </lineage>
</organism>
<gene>
    <name evidence="1" type="ORF">HMPREF1316_2450</name>
</gene>
<dbReference type="InterPro" id="IPR023214">
    <property type="entry name" value="HAD_sf"/>
</dbReference>
<dbReference type="OrthoDB" id="9809962at2"/>
<dbReference type="SUPFAM" id="SSF56784">
    <property type="entry name" value="HAD-like"/>
    <property type="match status" value="1"/>
</dbReference>
<dbReference type="PATRIC" id="fig|1125712.3.peg.364"/>
<comment type="caution">
    <text evidence="1">The sequence shown here is derived from an EMBL/GenBank/DDBJ whole genome shotgun (WGS) entry which is preliminary data.</text>
</comment>
<proteinExistence type="predicted"/>
<keyword evidence="1" id="KW-0378">Hydrolase</keyword>
<dbReference type="Gene3D" id="3.40.50.1000">
    <property type="entry name" value="HAD superfamily/HAD-like"/>
    <property type="match status" value="1"/>
</dbReference>